<reference evidence="9 10" key="1">
    <citation type="submission" date="2020-08" db="EMBL/GenBank/DDBJ databases">
        <title>Acidobacteriota in marine sediments use diverse sulfur dissimilation pathways.</title>
        <authorList>
            <person name="Wasmund K."/>
        </authorList>
    </citation>
    <scope>NUCLEOTIDE SEQUENCE [LARGE SCALE GENOMIC DNA]</scope>
    <source>
        <strain evidence="9">MAG AM4</strain>
    </source>
</reference>
<name>A0A8J7CKS2_9BACT</name>
<comment type="catalytic activity">
    <reaction evidence="1">
        <text>Release of any N-terminal amino acid, including proline, that is linked to proline, even from a dipeptide or tripeptide.</text>
        <dbReference type="EC" id="3.4.11.9"/>
    </reaction>
</comment>
<evidence type="ECO:0000313" key="9">
    <source>
        <dbReference type="EMBL" id="MBD3867528.1"/>
    </source>
</evidence>
<dbReference type="PANTHER" id="PTHR43226">
    <property type="entry name" value="XAA-PRO AMINOPEPTIDASE 3"/>
    <property type="match status" value="1"/>
</dbReference>
<evidence type="ECO:0000256" key="2">
    <source>
        <dbReference type="ARBA" id="ARBA00001936"/>
    </source>
</evidence>
<dbReference type="Proteomes" id="UP000648239">
    <property type="component" value="Unassembled WGS sequence"/>
</dbReference>
<dbReference type="GO" id="GO:0005829">
    <property type="term" value="C:cytosol"/>
    <property type="evidence" value="ECO:0007669"/>
    <property type="project" value="TreeGrafter"/>
</dbReference>
<evidence type="ECO:0000256" key="1">
    <source>
        <dbReference type="ARBA" id="ARBA00001424"/>
    </source>
</evidence>
<keyword evidence="5" id="KW-0479">Metal-binding</keyword>
<evidence type="ECO:0000256" key="7">
    <source>
        <dbReference type="ARBA" id="ARBA00023211"/>
    </source>
</evidence>
<gene>
    <name evidence="9" type="ORF">IFK94_05335</name>
</gene>
<comment type="cofactor">
    <cofactor evidence="2">
        <name>Mn(2+)</name>
        <dbReference type="ChEBI" id="CHEBI:29035"/>
    </cofactor>
</comment>
<comment type="caution">
    <text evidence="9">The sequence shown here is derived from an EMBL/GenBank/DDBJ whole genome shotgun (WGS) entry which is preliminary data.</text>
</comment>
<feature type="domain" description="Aminopeptidase P N-terminal" evidence="8">
    <location>
        <begin position="1"/>
        <end position="142"/>
    </location>
</feature>
<dbReference type="EMBL" id="JACXWD010000011">
    <property type="protein sequence ID" value="MBD3867528.1"/>
    <property type="molecule type" value="Genomic_DNA"/>
</dbReference>
<organism evidence="9 10">
    <name type="scientific">Candidatus Polarisedimenticola svalbardensis</name>
    <dbReference type="NCBI Taxonomy" id="2886004"/>
    <lineage>
        <taxon>Bacteria</taxon>
        <taxon>Pseudomonadati</taxon>
        <taxon>Acidobacteriota</taxon>
        <taxon>Candidatus Polarisedimenticolia</taxon>
        <taxon>Candidatus Polarisedimenticolales</taxon>
        <taxon>Candidatus Polarisedimenticolaceae</taxon>
        <taxon>Candidatus Polarisedimenticola</taxon>
    </lineage>
</organism>
<dbReference type="InterPro" id="IPR036005">
    <property type="entry name" value="Creatinase/aminopeptidase-like"/>
</dbReference>
<dbReference type="GO" id="GO:0030145">
    <property type="term" value="F:manganese ion binding"/>
    <property type="evidence" value="ECO:0007669"/>
    <property type="project" value="InterPro"/>
</dbReference>
<evidence type="ECO:0000313" key="10">
    <source>
        <dbReference type="Proteomes" id="UP000648239"/>
    </source>
</evidence>
<comment type="similarity">
    <text evidence="3">Belongs to the peptidase M24B family.</text>
</comment>
<evidence type="ECO:0000259" key="8">
    <source>
        <dbReference type="SMART" id="SM01011"/>
    </source>
</evidence>
<dbReference type="InterPro" id="IPR000994">
    <property type="entry name" value="Pept_M24"/>
</dbReference>
<keyword evidence="7" id="KW-0464">Manganese</keyword>
<dbReference type="EC" id="3.4.11.9" evidence="4"/>
<dbReference type="SUPFAM" id="SSF53092">
    <property type="entry name" value="Creatinase/prolidase N-terminal domain"/>
    <property type="match status" value="1"/>
</dbReference>
<dbReference type="GO" id="GO:0006508">
    <property type="term" value="P:proteolysis"/>
    <property type="evidence" value="ECO:0007669"/>
    <property type="project" value="TreeGrafter"/>
</dbReference>
<protein>
    <recommendedName>
        <fullName evidence="4">Xaa-Pro aminopeptidase</fullName>
        <ecNumber evidence="4">3.4.11.9</ecNumber>
    </recommendedName>
</protein>
<sequence>MSDIYGKRRARLMERFPEGILLVQAGANGRPNRNFTYLTGLTTGAGALVLAPGGVRACTGRNYPGPDYLRGRIVHQVLLLPPADPMLSRWGEDSAVTAGAMRPEESGVDLILQVGAMDELLSPALDHGATLNYVRAAAAGLSGGPDEDSLFLDRVRQRFFDVRLVNATPELEEMRRLKEPDEIEKTRKAIAVTDEALRRVYGMARPGMFEYELEAEITGHYRSHGGTHAFEPIVATGRNACSLHYTENRGKIAAGDLVLLDTGVCLDGYNSDITRTFPVDGRFTSRQREIYEVVLAALEAATAMAAPGADLGAIHACAWDVIHKAGFSRYFIHGTSHFIGMDTHDVGDRYVPLEPGALFTVEPGIYIPEEGIGIRLEDEVLVTAAGHEVLSAALPRKAEEIEEILAGR</sequence>
<evidence type="ECO:0000256" key="5">
    <source>
        <dbReference type="ARBA" id="ARBA00022723"/>
    </source>
</evidence>
<dbReference type="SMART" id="SM01011">
    <property type="entry name" value="AMP_N"/>
    <property type="match status" value="1"/>
</dbReference>
<evidence type="ECO:0000256" key="3">
    <source>
        <dbReference type="ARBA" id="ARBA00008766"/>
    </source>
</evidence>
<dbReference type="SUPFAM" id="SSF55920">
    <property type="entry name" value="Creatinase/aminopeptidase"/>
    <property type="match status" value="1"/>
</dbReference>
<dbReference type="GO" id="GO:0070006">
    <property type="term" value="F:metalloaminopeptidase activity"/>
    <property type="evidence" value="ECO:0007669"/>
    <property type="project" value="InterPro"/>
</dbReference>
<proteinExistence type="inferred from homology"/>
<dbReference type="InterPro" id="IPR052433">
    <property type="entry name" value="X-Pro_dipept-like"/>
</dbReference>
<evidence type="ECO:0000256" key="4">
    <source>
        <dbReference type="ARBA" id="ARBA00012574"/>
    </source>
</evidence>
<dbReference type="PRINTS" id="PR00599">
    <property type="entry name" value="MAPEPTIDASE"/>
</dbReference>
<accession>A0A8J7CKS2</accession>
<dbReference type="Gene3D" id="3.90.230.10">
    <property type="entry name" value="Creatinase/methionine aminopeptidase superfamily"/>
    <property type="match status" value="1"/>
</dbReference>
<dbReference type="InterPro" id="IPR007865">
    <property type="entry name" value="Aminopep_P_N"/>
</dbReference>
<evidence type="ECO:0000256" key="6">
    <source>
        <dbReference type="ARBA" id="ARBA00022801"/>
    </source>
</evidence>
<dbReference type="Pfam" id="PF00557">
    <property type="entry name" value="Peptidase_M24"/>
    <property type="match status" value="1"/>
</dbReference>
<dbReference type="PANTHER" id="PTHR43226:SF4">
    <property type="entry name" value="XAA-PRO AMINOPEPTIDASE 3"/>
    <property type="match status" value="1"/>
</dbReference>
<dbReference type="AlphaFoldDB" id="A0A8J7CKS2"/>
<dbReference type="InterPro" id="IPR001714">
    <property type="entry name" value="Pept_M24_MAP"/>
</dbReference>
<dbReference type="InterPro" id="IPR029149">
    <property type="entry name" value="Creatin/AminoP/Spt16_N"/>
</dbReference>
<dbReference type="Gene3D" id="3.40.350.10">
    <property type="entry name" value="Creatinase/prolidase N-terminal domain"/>
    <property type="match status" value="1"/>
</dbReference>
<keyword evidence="6" id="KW-0378">Hydrolase</keyword>